<accession>A0A251VTI7</accession>
<evidence type="ECO:0000313" key="2">
    <source>
        <dbReference type="Proteomes" id="UP000215914"/>
    </source>
</evidence>
<protein>
    <submittedName>
        <fullName evidence="1">Uncharacterized protein</fullName>
    </submittedName>
</protein>
<evidence type="ECO:0000313" key="1">
    <source>
        <dbReference type="EMBL" id="OTG38392.1"/>
    </source>
</evidence>
<proteinExistence type="predicted"/>
<organism evidence="1 2">
    <name type="scientific">Helianthus annuus</name>
    <name type="common">Common sunflower</name>
    <dbReference type="NCBI Taxonomy" id="4232"/>
    <lineage>
        <taxon>Eukaryota</taxon>
        <taxon>Viridiplantae</taxon>
        <taxon>Streptophyta</taxon>
        <taxon>Embryophyta</taxon>
        <taxon>Tracheophyta</taxon>
        <taxon>Spermatophyta</taxon>
        <taxon>Magnoliopsida</taxon>
        <taxon>eudicotyledons</taxon>
        <taxon>Gunneridae</taxon>
        <taxon>Pentapetalae</taxon>
        <taxon>asterids</taxon>
        <taxon>campanulids</taxon>
        <taxon>Asterales</taxon>
        <taxon>Asteraceae</taxon>
        <taxon>Asteroideae</taxon>
        <taxon>Heliantheae alliance</taxon>
        <taxon>Heliantheae</taxon>
        <taxon>Helianthus</taxon>
    </lineage>
</organism>
<dbReference type="Proteomes" id="UP000215914">
    <property type="component" value="Chromosome 1"/>
</dbReference>
<sequence>MLDISSKLSKNQSIMLRWLKIGCWSTVVKIQKVKVDFSKRWTTVQTVQEWLKIGCWSTVVKIQKVKVDFSKRWTTVQTVQELKK</sequence>
<dbReference type="EMBL" id="CM007890">
    <property type="protein sequence ID" value="OTG38392.1"/>
    <property type="molecule type" value="Genomic_DNA"/>
</dbReference>
<reference evidence="2" key="1">
    <citation type="journal article" date="2017" name="Nature">
        <title>The sunflower genome provides insights into oil metabolism, flowering and Asterid evolution.</title>
        <authorList>
            <person name="Badouin H."/>
            <person name="Gouzy J."/>
            <person name="Grassa C.J."/>
            <person name="Murat F."/>
            <person name="Staton S.E."/>
            <person name="Cottret L."/>
            <person name="Lelandais-Briere C."/>
            <person name="Owens G.L."/>
            <person name="Carrere S."/>
            <person name="Mayjonade B."/>
            <person name="Legrand L."/>
            <person name="Gill N."/>
            <person name="Kane N.C."/>
            <person name="Bowers J.E."/>
            <person name="Hubner S."/>
            <person name="Bellec A."/>
            <person name="Berard A."/>
            <person name="Berges H."/>
            <person name="Blanchet N."/>
            <person name="Boniface M.C."/>
            <person name="Brunel D."/>
            <person name="Catrice O."/>
            <person name="Chaidir N."/>
            <person name="Claudel C."/>
            <person name="Donnadieu C."/>
            <person name="Faraut T."/>
            <person name="Fievet G."/>
            <person name="Helmstetter N."/>
            <person name="King M."/>
            <person name="Knapp S.J."/>
            <person name="Lai Z."/>
            <person name="Le Paslier M.C."/>
            <person name="Lippi Y."/>
            <person name="Lorenzon L."/>
            <person name="Mandel J.R."/>
            <person name="Marage G."/>
            <person name="Marchand G."/>
            <person name="Marquand E."/>
            <person name="Bret-Mestries E."/>
            <person name="Morien E."/>
            <person name="Nambeesan S."/>
            <person name="Nguyen T."/>
            <person name="Pegot-Espagnet P."/>
            <person name="Pouilly N."/>
            <person name="Raftis F."/>
            <person name="Sallet E."/>
            <person name="Schiex T."/>
            <person name="Thomas J."/>
            <person name="Vandecasteele C."/>
            <person name="Vares D."/>
            <person name="Vear F."/>
            <person name="Vautrin S."/>
            <person name="Crespi M."/>
            <person name="Mangin B."/>
            <person name="Burke J.M."/>
            <person name="Salse J."/>
            <person name="Munos S."/>
            <person name="Vincourt P."/>
            <person name="Rieseberg L.H."/>
            <person name="Langlade N.B."/>
        </authorList>
    </citation>
    <scope>NUCLEOTIDE SEQUENCE [LARGE SCALE GENOMIC DNA]</scope>
    <source>
        <strain evidence="2">cv. SF193</strain>
    </source>
</reference>
<gene>
    <name evidence="1" type="ORF">HannXRQ_Chr01g0029241</name>
</gene>
<dbReference type="InParanoid" id="A0A251VTI7"/>
<keyword evidence="2" id="KW-1185">Reference proteome</keyword>
<dbReference type="AlphaFoldDB" id="A0A251VTI7"/>
<name>A0A251VTI7_HELAN</name>